<reference evidence="6 7" key="1">
    <citation type="submission" date="2025-05" db="UniProtKB">
        <authorList>
            <consortium name="RefSeq"/>
        </authorList>
    </citation>
    <scope>IDENTIFICATION</scope>
</reference>
<dbReference type="GeneID" id="107117339"/>
<gene>
    <name evidence="6 7 8 9" type="primary">LOC107117339</name>
</gene>
<dbReference type="PANTHER" id="PTHR45710:SF35">
    <property type="entry name" value="C-TYPE LECTIN DOMAIN FAMILY 2 MEMBER D"/>
    <property type="match status" value="1"/>
</dbReference>
<evidence type="ECO:0000313" key="8">
    <source>
        <dbReference type="RefSeq" id="XP_015274922.1"/>
    </source>
</evidence>
<dbReference type="InterPro" id="IPR016186">
    <property type="entry name" value="C-type_lectin-like/link_sf"/>
</dbReference>
<dbReference type="RefSeq" id="XP_015274924.1">
    <property type="nucleotide sequence ID" value="XM_015419438.1"/>
</dbReference>
<comment type="subcellular location">
    <subcellularLocation>
        <location evidence="1">Cell membrane</location>
        <topology evidence="1">Single-pass type II membrane protein</topology>
    </subcellularLocation>
</comment>
<evidence type="ECO:0000256" key="1">
    <source>
        <dbReference type="ARBA" id="ARBA00004401"/>
    </source>
</evidence>
<dbReference type="Proteomes" id="UP000694871">
    <property type="component" value="Unplaced"/>
</dbReference>
<evidence type="ECO:0000313" key="6">
    <source>
        <dbReference type="RefSeq" id="XP_015274920.1"/>
    </source>
</evidence>
<dbReference type="InterPro" id="IPR016187">
    <property type="entry name" value="CTDL_fold"/>
</dbReference>
<dbReference type="RefSeq" id="XP_015274921.1">
    <property type="nucleotide sequence ID" value="XM_015419435.1"/>
</dbReference>
<dbReference type="Gene3D" id="3.10.100.10">
    <property type="entry name" value="Mannose-Binding Protein A, subunit A"/>
    <property type="match status" value="1"/>
</dbReference>
<evidence type="ECO:0000313" key="5">
    <source>
        <dbReference type="Proteomes" id="UP000694871"/>
    </source>
</evidence>
<keyword evidence="3" id="KW-0812">Transmembrane</keyword>
<proteinExistence type="predicted"/>
<dbReference type="InterPro" id="IPR050828">
    <property type="entry name" value="C-type_lectin/matrix_domain"/>
</dbReference>
<dbReference type="InterPro" id="IPR033992">
    <property type="entry name" value="NKR-like_CTLD"/>
</dbReference>
<accession>A0ABM1KMI5</accession>
<dbReference type="InterPro" id="IPR001304">
    <property type="entry name" value="C-type_lectin-like"/>
</dbReference>
<dbReference type="Pfam" id="PF00059">
    <property type="entry name" value="Lectin_C"/>
    <property type="match status" value="1"/>
</dbReference>
<name>A0ABM1KMI5_GEKJA</name>
<keyword evidence="3" id="KW-0472">Membrane</keyword>
<evidence type="ECO:0000313" key="7">
    <source>
        <dbReference type="RefSeq" id="XP_015274921.1"/>
    </source>
</evidence>
<dbReference type="SUPFAM" id="SSF56436">
    <property type="entry name" value="C-type lectin-like"/>
    <property type="match status" value="1"/>
</dbReference>
<evidence type="ECO:0000259" key="4">
    <source>
        <dbReference type="PROSITE" id="PS50041"/>
    </source>
</evidence>
<keyword evidence="3" id="KW-1133">Transmembrane helix</keyword>
<dbReference type="PROSITE" id="PS50041">
    <property type="entry name" value="C_TYPE_LECTIN_2"/>
    <property type="match status" value="1"/>
</dbReference>
<protein>
    <submittedName>
        <fullName evidence="6 7">C-type lectin domain family 2 member D-like</fullName>
    </submittedName>
</protein>
<sequence length="226" mass="25145">MRAETPEVRRPGRAETRIDPALELLQDRGEEIKMSEKSECRSFKNSCCRSSPRVVALLVSTAILSLVILVLLFVLLCKSPVKEAPQQCSDTEVPAPCGPACPSGWIGYEGKCYFFSDGGRNWTSGQSFCTSHDSSLAVIENEPEKAFIMRYKCSTDHWIGLQKDAAHNWKWADGTELNGTLEVKGKGGDCAFLNSGYAVSSRCYIQRNWICSHHDAYASHKNSTRR</sequence>
<keyword evidence="5" id="KW-1185">Reference proteome</keyword>
<dbReference type="RefSeq" id="XP_015274920.1">
    <property type="nucleotide sequence ID" value="XM_015419434.1"/>
</dbReference>
<dbReference type="CDD" id="cd03593">
    <property type="entry name" value="CLECT_NK_receptors_like"/>
    <property type="match status" value="1"/>
</dbReference>
<evidence type="ECO:0000256" key="2">
    <source>
        <dbReference type="ARBA" id="ARBA00022734"/>
    </source>
</evidence>
<dbReference type="RefSeq" id="XP_015274922.1">
    <property type="nucleotide sequence ID" value="XM_015419436.1"/>
</dbReference>
<feature type="transmembrane region" description="Helical" evidence="3">
    <location>
        <begin position="54"/>
        <end position="76"/>
    </location>
</feature>
<dbReference type="PANTHER" id="PTHR45710">
    <property type="entry name" value="C-TYPE LECTIN DOMAIN-CONTAINING PROTEIN 180"/>
    <property type="match status" value="1"/>
</dbReference>
<keyword evidence="2" id="KW-0430">Lectin</keyword>
<evidence type="ECO:0000313" key="9">
    <source>
        <dbReference type="RefSeq" id="XP_015274924.1"/>
    </source>
</evidence>
<organism evidence="5 8">
    <name type="scientific">Gekko japonicus</name>
    <name type="common">Schlegel's Japanese gecko</name>
    <dbReference type="NCBI Taxonomy" id="146911"/>
    <lineage>
        <taxon>Eukaryota</taxon>
        <taxon>Metazoa</taxon>
        <taxon>Chordata</taxon>
        <taxon>Craniata</taxon>
        <taxon>Vertebrata</taxon>
        <taxon>Euteleostomi</taxon>
        <taxon>Lepidosauria</taxon>
        <taxon>Squamata</taxon>
        <taxon>Bifurcata</taxon>
        <taxon>Gekkota</taxon>
        <taxon>Gekkonidae</taxon>
        <taxon>Gekkoninae</taxon>
        <taxon>Gekko</taxon>
    </lineage>
</organism>
<evidence type="ECO:0000256" key="3">
    <source>
        <dbReference type="SAM" id="Phobius"/>
    </source>
</evidence>
<dbReference type="SMART" id="SM00034">
    <property type="entry name" value="CLECT"/>
    <property type="match status" value="1"/>
</dbReference>
<feature type="domain" description="C-type lectin" evidence="4">
    <location>
        <begin position="108"/>
        <end position="212"/>
    </location>
</feature>